<dbReference type="GeneID" id="63734242"/>
<protein>
    <submittedName>
        <fullName evidence="1">Uncharacterized protein</fullName>
    </submittedName>
</protein>
<gene>
    <name evidence="1" type="ORF">ASPVEDRAFT_90099</name>
</gene>
<dbReference type="EMBL" id="KV878141">
    <property type="protein sequence ID" value="OJJ08892.1"/>
    <property type="molecule type" value="Genomic_DNA"/>
</dbReference>
<evidence type="ECO:0000313" key="2">
    <source>
        <dbReference type="Proteomes" id="UP000184073"/>
    </source>
</evidence>
<keyword evidence="2" id="KW-1185">Reference proteome</keyword>
<accession>A0A1L9Q578</accession>
<dbReference type="RefSeq" id="XP_040674654.1">
    <property type="nucleotide sequence ID" value="XM_040818731.1"/>
</dbReference>
<sequence length="312" mass="35923">MSPQQGKEPVRGAFVAAEAAQILDDEGIYNILVGNMATGFVGHSHPYPEADFAVEDKQLQKAVDALTSSNSKFQICTKSDCIDLKGDRRGIPRELFLREGHSDLDRFSRWHHVPAAHFHPKGITLSLHLRSVVMPWLTEWSFTSGQGITNSDDPRLPPPTGSLEPCLNGPTGPWPNLYPIRIQSPDAYVEGAIYMLALHLDKEVSKSNYLGLMYEEIIYRMKYEFLDPFKPEYYRTLQRKFNWAWLYMNDYGRPQGHDRYAPLYRLREDMIIHGELPSDLPRWDHSGVPGYAWIDEGWDRRLSMMPIKRELD</sequence>
<dbReference type="OrthoDB" id="4499271at2759"/>
<reference evidence="2" key="1">
    <citation type="journal article" date="2017" name="Genome Biol.">
        <title>Comparative genomics reveals high biological diversity and specific adaptations in the industrially and medically important fungal genus Aspergillus.</title>
        <authorList>
            <person name="de Vries R.P."/>
            <person name="Riley R."/>
            <person name="Wiebenga A."/>
            <person name="Aguilar-Osorio G."/>
            <person name="Amillis S."/>
            <person name="Uchima C.A."/>
            <person name="Anderluh G."/>
            <person name="Asadollahi M."/>
            <person name="Askin M."/>
            <person name="Barry K."/>
            <person name="Battaglia E."/>
            <person name="Bayram O."/>
            <person name="Benocci T."/>
            <person name="Braus-Stromeyer S.A."/>
            <person name="Caldana C."/>
            <person name="Canovas D."/>
            <person name="Cerqueira G.C."/>
            <person name="Chen F."/>
            <person name="Chen W."/>
            <person name="Choi C."/>
            <person name="Clum A."/>
            <person name="Dos Santos R.A."/>
            <person name="Damasio A.R."/>
            <person name="Diallinas G."/>
            <person name="Emri T."/>
            <person name="Fekete E."/>
            <person name="Flipphi M."/>
            <person name="Freyberg S."/>
            <person name="Gallo A."/>
            <person name="Gournas C."/>
            <person name="Habgood R."/>
            <person name="Hainaut M."/>
            <person name="Harispe M.L."/>
            <person name="Henrissat B."/>
            <person name="Hilden K.S."/>
            <person name="Hope R."/>
            <person name="Hossain A."/>
            <person name="Karabika E."/>
            <person name="Karaffa L."/>
            <person name="Karanyi Z."/>
            <person name="Krasevec N."/>
            <person name="Kuo A."/>
            <person name="Kusch H."/>
            <person name="LaButti K."/>
            <person name="Lagendijk E.L."/>
            <person name="Lapidus A."/>
            <person name="Levasseur A."/>
            <person name="Lindquist E."/>
            <person name="Lipzen A."/>
            <person name="Logrieco A.F."/>
            <person name="MacCabe A."/>
            <person name="Maekelae M.R."/>
            <person name="Malavazi I."/>
            <person name="Melin P."/>
            <person name="Meyer V."/>
            <person name="Mielnichuk N."/>
            <person name="Miskei M."/>
            <person name="Molnar A.P."/>
            <person name="Mule G."/>
            <person name="Ngan C.Y."/>
            <person name="Orejas M."/>
            <person name="Orosz E."/>
            <person name="Ouedraogo J.P."/>
            <person name="Overkamp K.M."/>
            <person name="Park H.-S."/>
            <person name="Perrone G."/>
            <person name="Piumi F."/>
            <person name="Punt P.J."/>
            <person name="Ram A.F."/>
            <person name="Ramon A."/>
            <person name="Rauscher S."/>
            <person name="Record E."/>
            <person name="Riano-Pachon D.M."/>
            <person name="Robert V."/>
            <person name="Roehrig J."/>
            <person name="Ruller R."/>
            <person name="Salamov A."/>
            <person name="Salih N.S."/>
            <person name="Samson R.A."/>
            <person name="Sandor E."/>
            <person name="Sanguinetti M."/>
            <person name="Schuetze T."/>
            <person name="Sepcic K."/>
            <person name="Shelest E."/>
            <person name="Sherlock G."/>
            <person name="Sophianopoulou V."/>
            <person name="Squina F.M."/>
            <person name="Sun H."/>
            <person name="Susca A."/>
            <person name="Todd R.B."/>
            <person name="Tsang A."/>
            <person name="Unkles S.E."/>
            <person name="van de Wiele N."/>
            <person name="van Rossen-Uffink D."/>
            <person name="Oliveira J.V."/>
            <person name="Vesth T.C."/>
            <person name="Visser J."/>
            <person name="Yu J.-H."/>
            <person name="Zhou M."/>
            <person name="Andersen M.R."/>
            <person name="Archer D.B."/>
            <person name="Baker S.E."/>
            <person name="Benoit I."/>
            <person name="Brakhage A.A."/>
            <person name="Braus G.H."/>
            <person name="Fischer R."/>
            <person name="Frisvad J.C."/>
            <person name="Goldman G.H."/>
            <person name="Houbraken J."/>
            <person name="Oakley B."/>
            <person name="Pocsi I."/>
            <person name="Scazzocchio C."/>
            <person name="Seiboth B."/>
            <person name="vanKuyk P.A."/>
            <person name="Wortman J."/>
            <person name="Dyer P.S."/>
            <person name="Grigoriev I.V."/>
        </authorList>
    </citation>
    <scope>NUCLEOTIDE SEQUENCE [LARGE SCALE GENOMIC DNA]</scope>
    <source>
        <strain evidence="2">CBS 583.65</strain>
    </source>
</reference>
<evidence type="ECO:0000313" key="1">
    <source>
        <dbReference type="EMBL" id="OJJ08892.1"/>
    </source>
</evidence>
<dbReference type="VEuPathDB" id="FungiDB:ASPVEDRAFT_90099"/>
<dbReference type="Proteomes" id="UP000184073">
    <property type="component" value="Unassembled WGS sequence"/>
</dbReference>
<organism evidence="1 2">
    <name type="scientific">Aspergillus versicolor CBS 583.65</name>
    <dbReference type="NCBI Taxonomy" id="1036611"/>
    <lineage>
        <taxon>Eukaryota</taxon>
        <taxon>Fungi</taxon>
        <taxon>Dikarya</taxon>
        <taxon>Ascomycota</taxon>
        <taxon>Pezizomycotina</taxon>
        <taxon>Eurotiomycetes</taxon>
        <taxon>Eurotiomycetidae</taxon>
        <taxon>Eurotiales</taxon>
        <taxon>Aspergillaceae</taxon>
        <taxon>Aspergillus</taxon>
        <taxon>Aspergillus subgen. Nidulantes</taxon>
    </lineage>
</organism>
<name>A0A1L9Q578_ASPVE</name>
<proteinExistence type="predicted"/>
<dbReference type="AlphaFoldDB" id="A0A1L9Q578"/>